<dbReference type="InterPro" id="IPR012341">
    <property type="entry name" value="6hp_glycosidase-like_sf"/>
</dbReference>
<dbReference type="AlphaFoldDB" id="A0AAV3SZ40"/>
<accession>A0AAV3SZ40</accession>
<keyword evidence="3" id="KW-1185">Reference proteome</keyword>
<gene>
    <name evidence="2" type="ORF">GCM10009019_06780</name>
</gene>
<feature type="domain" description="Spermatogenesis-associated protein 20-like TRX" evidence="1">
    <location>
        <begin position="8"/>
        <end position="128"/>
    </location>
</feature>
<comment type="caution">
    <text evidence="2">The sequence shown here is derived from an EMBL/GenBank/DDBJ whole genome shotgun (WGS) entry which is preliminary data.</text>
</comment>
<dbReference type="Gene3D" id="1.50.10.10">
    <property type="match status" value="1"/>
</dbReference>
<dbReference type="EMBL" id="BAAADU010000002">
    <property type="protein sequence ID" value="GAA0647061.1"/>
    <property type="molecule type" value="Genomic_DNA"/>
</dbReference>
<proteinExistence type="predicted"/>
<dbReference type="InterPro" id="IPR024705">
    <property type="entry name" value="Ssp411"/>
</dbReference>
<dbReference type="Proteomes" id="UP001500194">
    <property type="component" value="Unassembled WGS sequence"/>
</dbReference>
<sequence length="528" mass="57154">MDESADATKVEWREWGEAAFEEAESEGKPLLLSLVTRWSRRCREMDEGAYADPRVAANLNEEFVPVRADADRHPRVRERYNMGGFPSTVFLTPSGAHIAGATYLDTDGFRQVIERVHRVWEDKGADAARVPRALRDAEPPAGEVTAEIERLVAGQLDEKFDSDFAGWGSSEKFPLPDTVEFALKRERYQATQTLDAIERNLRADSGAFGRFAHGRDWSDPQREYLLETNAALLRAYSHAYLVTGDESYEGIASDLVDYLTGTLWTGDAFGNAELAEAGARTPVDDTAFATGNARAADALAWYAAYADDDTARRYAERALDFLDTLVADGTVMHFDDPSSESGLLADHAAAVRAYATAAQVLDRDYLDSAEAVASDAIDRLQSESGAFDDGPRAGVGLLDKPLHPIDDNALFANALVDLRYLADDPAYREVATDAVGAFAGAAERMGVQVAAYATAASRLTTRPLTIELGASAGSDLHRAAVRLADHEKVVVPDAPDVDAGTARVVTADATREGATTPEELADLVQQSL</sequence>
<dbReference type="GeneID" id="68572202"/>
<dbReference type="SUPFAM" id="SSF48208">
    <property type="entry name" value="Six-hairpin glycosidases"/>
    <property type="match status" value="1"/>
</dbReference>
<dbReference type="InterPro" id="IPR036249">
    <property type="entry name" value="Thioredoxin-like_sf"/>
</dbReference>
<dbReference type="SUPFAM" id="SSF52833">
    <property type="entry name" value="Thioredoxin-like"/>
    <property type="match status" value="1"/>
</dbReference>
<reference evidence="2 3" key="1">
    <citation type="journal article" date="2019" name="Int. J. Syst. Evol. Microbiol.">
        <title>The Global Catalogue of Microorganisms (GCM) 10K type strain sequencing project: providing services to taxonomists for standard genome sequencing and annotation.</title>
        <authorList>
            <consortium name="The Broad Institute Genomics Platform"/>
            <consortium name="The Broad Institute Genome Sequencing Center for Infectious Disease"/>
            <person name="Wu L."/>
            <person name="Ma J."/>
        </authorList>
    </citation>
    <scope>NUCLEOTIDE SEQUENCE [LARGE SCALE GENOMIC DNA]</scope>
    <source>
        <strain evidence="2 3">JCM 16327</strain>
    </source>
</reference>
<dbReference type="RefSeq" id="WP_227261612.1">
    <property type="nucleotide sequence ID" value="NZ_BAAADU010000002.1"/>
</dbReference>
<dbReference type="Gene3D" id="3.40.30.10">
    <property type="entry name" value="Glutaredoxin"/>
    <property type="match status" value="1"/>
</dbReference>
<organism evidence="2 3">
    <name type="scientific">Salarchaeum japonicum</name>
    <dbReference type="NCBI Taxonomy" id="555573"/>
    <lineage>
        <taxon>Archaea</taxon>
        <taxon>Methanobacteriati</taxon>
        <taxon>Methanobacteriota</taxon>
        <taxon>Stenosarchaea group</taxon>
        <taxon>Halobacteria</taxon>
        <taxon>Halobacteriales</taxon>
        <taxon>Halobacteriaceae</taxon>
    </lineage>
</organism>
<protein>
    <submittedName>
        <fullName evidence="2">DUF255 domain-containing protein</fullName>
    </submittedName>
</protein>
<dbReference type="InterPro" id="IPR004879">
    <property type="entry name" value="Ssp411-like_TRX"/>
</dbReference>
<dbReference type="Pfam" id="PF03190">
    <property type="entry name" value="Thioredox_DsbH"/>
    <property type="match status" value="1"/>
</dbReference>
<dbReference type="InterPro" id="IPR008928">
    <property type="entry name" value="6-hairpin_glycosidase_sf"/>
</dbReference>
<dbReference type="PANTHER" id="PTHR42899:SF1">
    <property type="entry name" value="SPERMATOGENESIS-ASSOCIATED PROTEIN 20"/>
    <property type="match status" value="1"/>
</dbReference>
<evidence type="ECO:0000259" key="1">
    <source>
        <dbReference type="Pfam" id="PF03190"/>
    </source>
</evidence>
<dbReference type="GO" id="GO:0005975">
    <property type="term" value="P:carbohydrate metabolic process"/>
    <property type="evidence" value="ECO:0007669"/>
    <property type="project" value="InterPro"/>
</dbReference>
<name>A0AAV3SZ40_9EURY</name>
<evidence type="ECO:0000313" key="2">
    <source>
        <dbReference type="EMBL" id="GAA0647061.1"/>
    </source>
</evidence>
<dbReference type="PANTHER" id="PTHR42899">
    <property type="entry name" value="SPERMATOGENESIS-ASSOCIATED PROTEIN 20"/>
    <property type="match status" value="1"/>
</dbReference>
<evidence type="ECO:0000313" key="3">
    <source>
        <dbReference type="Proteomes" id="UP001500194"/>
    </source>
</evidence>